<dbReference type="Pfam" id="PF00990">
    <property type="entry name" value="GGDEF"/>
    <property type="match status" value="1"/>
</dbReference>
<dbReference type="Gene3D" id="3.30.450.20">
    <property type="entry name" value="PAS domain"/>
    <property type="match status" value="1"/>
</dbReference>
<evidence type="ECO:0000259" key="4">
    <source>
        <dbReference type="PROSITE" id="PS50887"/>
    </source>
</evidence>
<dbReference type="InterPro" id="IPR000160">
    <property type="entry name" value="GGDEF_dom"/>
</dbReference>
<accession>A0A2P7NQW9</accession>
<dbReference type="GO" id="GO:0071111">
    <property type="term" value="F:cyclic-guanylate-specific phosphodiesterase activity"/>
    <property type="evidence" value="ECO:0007669"/>
    <property type="project" value="UniProtKB-EC"/>
</dbReference>
<dbReference type="AlphaFoldDB" id="A0A2P7NQW9"/>
<gene>
    <name evidence="5" type="ORF">C7H79_16730</name>
</gene>
<dbReference type="SMART" id="SM00086">
    <property type="entry name" value="PAC"/>
    <property type="match status" value="1"/>
</dbReference>
<dbReference type="PANTHER" id="PTHR44757">
    <property type="entry name" value="DIGUANYLATE CYCLASE DGCP"/>
    <property type="match status" value="1"/>
</dbReference>
<dbReference type="InterPro" id="IPR029787">
    <property type="entry name" value="Nucleotide_cyclase"/>
</dbReference>
<name>A0A2P7NQW9_9PROT</name>
<dbReference type="PROSITE" id="PS50883">
    <property type="entry name" value="EAL"/>
    <property type="match status" value="1"/>
</dbReference>
<dbReference type="InterPro" id="IPR001633">
    <property type="entry name" value="EAL_dom"/>
</dbReference>
<feature type="domain" description="PAC" evidence="2">
    <location>
        <begin position="14"/>
        <end position="66"/>
    </location>
</feature>
<dbReference type="EMBL" id="PXXU01000121">
    <property type="protein sequence ID" value="PSJ15854.1"/>
    <property type="molecule type" value="Genomic_DNA"/>
</dbReference>
<dbReference type="SMART" id="SM00052">
    <property type="entry name" value="EAL"/>
    <property type="match status" value="1"/>
</dbReference>
<dbReference type="InterPro" id="IPR001610">
    <property type="entry name" value="PAC"/>
</dbReference>
<dbReference type="PANTHER" id="PTHR44757:SF2">
    <property type="entry name" value="BIOFILM ARCHITECTURE MAINTENANCE PROTEIN MBAA"/>
    <property type="match status" value="1"/>
</dbReference>
<dbReference type="RefSeq" id="WP_119983679.1">
    <property type="nucleotide sequence ID" value="NZ_PXXU01000121.1"/>
</dbReference>
<dbReference type="FunFam" id="3.20.20.450:FF:000001">
    <property type="entry name" value="Cyclic di-GMP phosphodiesterase yahA"/>
    <property type="match status" value="1"/>
</dbReference>
<dbReference type="InterPro" id="IPR035919">
    <property type="entry name" value="EAL_sf"/>
</dbReference>
<dbReference type="CDD" id="cd01948">
    <property type="entry name" value="EAL"/>
    <property type="match status" value="1"/>
</dbReference>
<organism evidence="5 6">
    <name type="scientific">Nitrosomonas supralitoralis</name>
    <dbReference type="NCBI Taxonomy" id="2116706"/>
    <lineage>
        <taxon>Bacteria</taxon>
        <taxon>Pseudomonadati</taxon>
        <taxon>Pseudomonadota</taxon>
        <taxon>Betaproteobacteria</taxon>
        <taxon>Nitrosomonadales</taxon>
        <taxon>Nitrosomonadaceae</taxon>
        <taxon>Nitrosomonas</taxon>
    </lineage>
</organism>
<protein>
    <submittedName>
        <fullName evidence="5">Two-component system response regulator</fullName>
    </submittedName>
</protein>
<dbReference type="SUPFAM" id="SSF55073">
    <property type="entry name" value="Nucleotide cyclase"/>
    <property type="match status" value="1"/>
</dbReference>
<dbReference type="SMART" id="SM00267">
    <property type="entry name" value="GGDEF"/>
    <property type="match status" value="1"/>
</dbReference>
<dbReference type="Proteomes" id="UP000241912">
    <property type="component" value="Unassembled WGS sequence"/>
</dbReference>
<dbReference type="FunFam" id="3.30.70.270:FF:000001">
    <property type="entry name" value="Diguanylate cyclase domain protein"/>
    <property type="match status" value="1"/>
</dbReference>
<dbReference type="InterPro" id="IPR052155">
    <property type="entry name" value="Biofilm_reg_signaling"/>
</dbReference>
<dbReference type="InterPro" id="IPR000700">
    <property type="entry name" value="PAS-assoc_C"/>
</dbReference>
<dbReference type="PROSITE" id="PS50887">
    <property type="entry name" value="GGDEF"/>
    <property type="match status" value="1"/>
</dbReference>
<dbReference type="Gene3D" id="3.30.70.270">
    <property type="match status" value="1"/>
</dbReference>
<feature type="non-terminal residue" evidence="5">
    <location>
        <position position="1"/>
    </location>
</feature>
<dbReference type="NCBIfam" id="TIGR00254">
    <property type="entry name" value="GGDEF"/>
    <property type="match status" value="1"/>
</dbReference>
<dbReference type="SUPFAM" id="SSF55785">
    <property type="entry name" value="PYP-like sensor domain (PAS domain)"/>
    <property type="match status" value="1"/>
</dbReference>
<feature type="domain" description="EAL" evidence="3">
    <location>
        <begin position="241"/>
        <end position="495"/>
    </location>
</feature>
<sequence length="508" mass="57620">YQAMWESLTKVGYWRGEIWNRRKDGEIYPQWLTISTVCNDRNEPCNYVGVFADITQIKLSEARLARLAHYDPLTGLPNRLLVKSRLHHAIERAQRHGNQIATLYLDLDRFKNVNDSLGHPIGDELLVMLASRLKQRLREEDTLARLGGDEFLVVLEDIRDSNEPAVVAQTLIDLLATPFVLPSGHEIFINASVGVSLFPDDASNVTELIQHADMAMYLAKHEGRNTYRYHTKALSIAANERLVLETELRQALIAGEFVLHYQPLVDAKSRQVVGVEALVRWQPPGKAMVLPGKFIPIAEETGLIVPLGEWVLQTACAQGRAWMDAGLPPLVMAVNLSVRQFRSENLVELIRQVLEKTKLPATCLELELTESMFMEHADQSIETMETLKSLGVRMAIDDFGTGYSSLIYLKRFPIDKLKIDQSFVRGLAYDRNDREIAATIIAMARSLKLDVLAEGVESAQQLNFLNQHDCDYYQGYLFHRPVPAEELETWLRENKCNQVLNETLNTKN</sequence>
<dbReference type="InterPro" id="IPR035965">
    <property type="entry name" value="PAS-like_dom_sf"/>
</dbReference>
<dbReference type="Pfam" id="PF00563">
    <property type="entry name" value="EAL"/>
    <property type="match status" value="1"/>
</dbReference>
<evidence type="ECO:0000313" key="6">
    <source>
        <dbReference type="Proteomes" id="UP000241912"/>
    </source>
</evidence>
<dbReference type="PROSITE" id="PS50113">
    <property type="entry name" value="PAC"/>
    <property type="match status" value="1"/>
</dbReference>
<evidence type="ECO:0000256" key="1">
    <source>
        <dbReference type="ARBA" id="ARBA00051114"/>
    </source>
</evidence>
<dbReference type="SUPFAM" id="SSF141868">
    <property type="entry name" value="EAL domain-like"/>
    <property type="match status" value="1"/>
</dbReference>
<evidence type="ECO:0000259" key="3">
    <source>
        <dbReference type="PROSITE" id="PS50883"/>
    </source>
</evidence>
<keyword evidence="6" id="KW-1185">Reference proteome</keyword>
<evidence type="ECO:0000313" key="5">
    <source>
        <dbReference type="EMBL" id="PSJ15854.1"/>
    </source>
</evidence>
<comment type="catalytic activity">
    <reaction evidence="1">
        <text>3',3'-c-di-GMP + H2O = 5'-phosphoguanylyl(3'-&gt;5')guanosine + H(+)</text>
        <dbReference type="Rhea" id="RHEA:24902"/>
        <dbReference type="ChEBI" id="CHEBI:15377"/>
        <dbReference type="ChEBI" id="CHEBI:15378"/>
        <dbReference type="ChEBI" id="CHEBI:58754"/>
        <dbReference type="ChEBI" id="CHEBI:58805"/>
        <dbReference type="EC" id="3.1.4.52"/>
    </reaction>
    <physiologicalReaction direction="left-to-right" evidence="1">
        <dbReference type="Rhea" id="RHEA:24903"/>
    </physiologicalReaction>
</comment>
<dbReference type="CDD" id="cd01949">
    <property type="entry name" value="GGDEF"/>
    <property type="match status" value="1"/>
</dbReference>
<feature type="domain" description="GGDEF" evidence="4">
    <location>
        <begin position="98"/>
        <end position="232"/>
    </location>
</feature>
<dbReference type="Gene3D" id="3.20.20.450">
    <property type="entry name" value="EAL domain"/>
    <property type="match status" value="1"/>
</dbReference>
<evidence type="ECO:0000259" key="2">
    <source>
        <dbReference type="PROSITE" id="PS50113"/>
    </source>
</evidence>
<dbReference type="OrthoDB" id="9813903at2"/>
<proteinExistence type="predicted"/>
<dbReference type="InterPro" id="IPR043128">
    <property type="entry name" value="Rev_trsase/Diguanyl_cyclase"/>
</dbReference>
<comment type="caution">
    <text evidence="5">The sequence shown here is derived from an EMBL/GenBank/DDBJ whole genome shotgun (WGS) entry which is preliminary data.</text>
</comment>
<dbReference type="GO" id="GO:0071732">
    <property type="term" value="P:cellular response to nitric oxide"/>
    <property type="evidence" value="ECO:0007669"/>
    <property type="project" value="UniProtKB-ARBA"/>
</dbReference>
<reference evidence="5 6" key="1">
    <citation type="submission" date="2018-03" db="EMBL/GenBank/DDBJ databases">
        <title>Draft genome of Nitrosomonas supralitoralis APG5.</title>
        <authorList>
            <person name="Urakawa H."/>
            <person name="Lopez J.V."/>
        </authorList>
    </citation>
    <scope>NUCLEOTIDE SEQUENCE [LARGE SCALE GENOMIC DNA]</scope>
    <source>
        <strain evidence="5 6">APG5</strain>
    </source>
</reference>